<protein>
    <submittedName>
        <fullName evidence="2">Uncharacterized protein</fullName>
    </submittedName>
</protein>
<evidence type="ECO:0000256" key="1">
    <source>
        <dbReference type="SAM" id="MobiDB-lite"/>
    </source>
</evidence>
<dbReference type="AlphaFoldDB" id="A0A2Z6LPL4"/>
<organism evidence="2 3">
    <name type="scientific">Trifolium subterraneum</name>
    <name type="common">Subterranean clover</name>
    <dbReference type="NCBI Taxonomy" id="3900"/>
    <lineage>
        <taxon>Eukaryota</taxon>
        <taxon>Viridiplantae</taxon>
        <taxon>Streptophyta</taxon>
        <taxon>Embryophyta</taxon>
        <taxon>Tracheophyta</taxon>
        <taxon>Spermatophyta</taxon>
        <taxon>Magnoliopsida</taxon>
        <taxon>eudicotyledons</taxon>
        <taxon>Gunneridae</taxon>
        <taxon>Pentapetalae</taxon>
        <taxon>rosids</taxon>
        <taxon>fabids</taxon>
        <taxon>Fabales</taxon>
        <taxon>Fabaceae</taxon>
        <taxon>Papilionoideae</taxon>
        <taxon>50 kb inversion clade</taxon>
        <taxon>NPAAA clade</taxon>
        <taxon>Hologalegina</taxon>
        <taxon>IRL clade</taxon>
        <taxon>Trifolieae</taxon>
        <taxon>Trifolium</taxon>
    </lineage>
</organism>
<evidence type="ECO:0000313" key="3">
    <source>
        <dbReference type="Proteomes" id="UP000242715"/>
    </source>
</evidence>
<dbReference type="Proteomes" id="UP000242715">
    <property type="component" value="Unassembled WGS sequence"/>
</dbReference>
<gene>
    <name evidence="2" type="ORF">TSUD_32960</name>
</gene>
<name>A0A2Z6LPL4_TRISU</name>
<reference evidence="3" key="1">
    <citation type="journal article" date="2017" name="Front. Plant Sci.">
        <title>Climate Clever Clovers: New Paradigm to Reduce the Environmental Footprint of Ruminants by Breeding Low Methanogenic Forages Utilizing Haplotype Variation.</title>
        <authorList>
            <person name="Kaur P."/>
            <person name="Appels R."/>
            <person name="Bayer P.E."/>
            <person name="Keeble-Gagnere G."/>
            <person name="Wang J."/>
            <person name="Hirakawa H."/>
            <person name="Shirasawa K."/>
            <person name="Vercoe P."/>
            <person name="Stefanova K."/>
            <person name="Durmic Z."/>
            <person name="Nichols P."/>
            <person name="Revell C."/>
            <person name="Isobe S.N."/>
            <person name="Edwards D."/>
            <person name="Erskine W."/>
        </authorList>
    </citation>
    <scope>NUCLEOTIDE SEQUENCE [LARGE SCALE GENOMIC DNA]</scope>
    <source>
        <strain evidence="3">cv. Daliak</strain>
    </source>
</reference>
<dbReference type="EMBL" id="DF973214">
    <property type="protein sequence ID" value="GAU20549.1"/>
    <property type="molecule type" value="Genomic_DNA"/>
</dbReference>
<keyword evidence="3" id="KW-1185">Reference proteome</keyword>
<evidence type="ECO:0000313" key="2">
    <source>
        <dbReference type="EMBL" id="GAU20549.1"/>
    </source>
</evidence>
<accession>A0A2Z6LPL4</accession>
<feature type="region of interest" description="Disordered" evidence="1">
    <location>
        <begin position="1"/>
        <end position="25"/>
    </location>
</feature>
<proteinExistence type="predicted"/>
<sequence>MAGTEEKVEGGWGGGSSAGETLGDALSSWKESSRLTARGTVGWVPTYEHTRRHKDCWKVTGGGQGEGCGGRGTE</sequence>